<name>A0A1I7T5Y4_9PELO</name>
<dbReference type="PANTHER" id="PTHR46308">
    <property type="entry name" value="MATH (MEPRIN-ASSOCIATED TRAF HOMOLOGY) DOMAIN CONTAINING"/>
    <property type="match status" value="1"/>
</dbReference>
<feature type="domain" description="MATH" evidence="1">
    <location>
        <begin position="63"/>
        <end position="179"/>
    </location>
</feature>
<dbReference type="CDD" id="cd00121">
    <property type="entry name" value="MATH"/>
    <property type="match status" value="1"/>
</dbReference>
<proteinExistence type="predicted"/>
<accession>A0A1I7T5Y4</accession>
<evidence type="ECO:0000313" key="3">
    <source>
        <dbReference type="WBParaSite" id="Csp11.Scaffold517.g2721.t1"/>
    </source>
</evidence>
<protein>
    <submittedName>
        <fullName evidence="3">MATH domain-containing protein</fullName>
    </submittedName>
</protein>
<dbReference type="Gene3D" id="2.60.210.10">
    <property type="entry name" value="Apoptosis, Tumor Necrosis Factor Receptor Associated Protein 2, Chain A"/>
    <property type="match status" value="1"/>
</dbReference>
<dbReference type="WBParaSite" id="Csp11.Scaffold517.g2721.t1">
    <property type="protein sequence ID" value="Csp11.Scaffold517.g2721.t1"/>
    <property type="gene ID" value="Csp11.Scaffold517.g2721"/>
</dbReference>
<reference evidence="3" key="1">
    <citation type="submission" date="2016-11" db="UniProtKB">
        <authorList>
            <consortium name="WormBaseParasite"/>
        </authorList>
    </citation>
    <scope>IDENTIFICATION</scope>
</reference>
<evidence type="ECO:0000259" key="1">
    <source>
        <dbReference type="PROSITE" id="PS50144"/>
    </source>
</evidence>
<dbReference type="PANTHER" id="PTHR46308:SF1">
    <property type="entry name" value="MATH DOMAIN-CONTAINING PROTEIN"/>
    <property type="match status" value="1"/>
</dbReference>
<dbReference type="SMART" id="SM00061">
    <property type="entry name" value="MATH"/>
    <property type="match status" value="1"/>
</dbReference>
<dbReference type="Proteomes" id="UP000095282">
    <property type="component" value="Unplaced"/>
</dbReference>
<dbReference type="InterPro" id="IPR008974">
    <property type="entry name" value="TRAF-like"/>
</dbReference>
<dbReference type="Pfam" id="PF00917">
    <property type="entry name" value="MATH"/>
    <property type="match status" value="1"/>
</dbReference>
<dbReference type="SUPFAM" id="SSF49599">
    <property type="entry name" value="TRAF domain-like"/>
    <property type="match status" value="1"/>
</dbReference>
<keyword evidence="2" id="KW-1185">Reference proteome</keyword>
<dbReference type="InterPro" id="IPR002083">
    <property type="entry name" value="MATH/TRAF_dom"/>
</dbReference>
<evidence type="ECO:0000313" key="2">
    <source>
        <dbReference type="Proteomes" id="UP000095282"/>
    </source>
</evidence>
<dbReference type="AlphaFoldDB" id="A0A1I7T5Y4"/>
<sequence length="188" mass="21929">MSGCNSSNTEEEKWKEEFRKKLGDLGVEMFQKAPSSLDTLQSMKNELEKLKEHQSKNLISPKEFTLTHIFADVSKIGDGDYKESPMEYNFDVPWSMQIKHVKDHLGVYLHCKKHQPDTPWSIQCSFQMEIVHPSGKSKSLQTEYVYQEKPGWGWPEFLKWEEMKKEYLVGDQLTVVAHVTIRKMTGIE</sequence>
<dbReference type="PROSITE" id="PS50144">
    <property type="entry name" value="MATH"/>
    <property type="match status" value="1"/>
</dbReference>
<organism evidence="2 3">
    <name type="scientific">Caenorhabditis tropicalis</name>
    <dbReference type="NCBI Taxonomy" id="1561998"/>
    <lineage>
        <taxon>Eukaryota</taxon>
        <taxon>Metazoa</taxon>
        <taxon>Ecdysozoa</taxon>
        <taxon>Nematoda</taxon>
        <taxon>Chromadorea</taxon>
        <taxon>Rhabditida</taxon>
        <taxon>Rhabditina</taxon>
        <taxon>Rhabditomorpha</taxon>
        <taxon>Rhabditoidea</taxon>
        <taxon>Rhabditidae</taxon>
        <taxon>Peloderinae</taxon>
        <taxon>Caenorhabditis</taxon>
    </lineage>
</organism>